<evidence type="ECO:0000256" key="1">
    <source>
        <dbReference type="ARBA" id="ARBA00004196"/>
    </source>
</evidence>
<evidence type="ECO:0000313" key="4">
    <source>
        <dbReference type="Proteomes" id="UP000198417"/>
    </source>
</evidence>
<dbReference type="InterPro" id="IPR012480">
    <property type="entry name" value="Hepar_II_III_C"/>
</dbReference>
<dbReference type="GO" id="GO:0016829">
    <property type="term" value="F:lyase activity"/>
    <property type="evidence" value="ECO:0007669"/>
    <property type="project" value="InterPro"/>
</dbReference>
<dbReference type="InterPro" id="IPR008929">
    <property type="entry name" value="Chondroitin_lyas"/>
</dbReference>
<dbReference type="AlphaFoldDB" id="A0A238Z7E9"/>
<name>A0A238Z7E9_9RHOB</name>
<protein>
    <submittedName>
        <fullName evidence="3">Uncharacterized conserved protein, heparinase superfamily</fullName>
    </submittedName>
</protein>
<dbReference type="Gene3D" id="2.70.98.70">
    <property type="match status" value="1"/>
</dbReference>
<sequence length="596" mass="65204">MSKGAPKRRQEAEYMSDRESWQAARTRLMNRIHALLSARARAATGFLSSPEPRTTGVVARGRQLIAGNLMFAGHLVEAPGAMVWDLDPPDAAYMEDIQGFGWLDDLAAVGDVKARKVAQDWLWGWIARYGRGRGPGWSPELTGRRLIRWIHHALFILRAQDPEHAALFYRSLAQQAIFLGKRWHVSPPGLPRFEALTGLIYAGISLEGMERYAGPAARALGAECSRQVDAMGGLPTRNPEELLEVFTLLTWAQSALEEADLKPDPEHIAAITRIAPTLRALRHADGGLARFHGGGRGQEGRLDHALAVSGVKKRPADGLTMGYARLSGGRTSLVVDAAAPPSGKASYNAHASTLAFELTSGRRPLIVNCGSGAVFGRDWRRAGRATLSHTALCVDGYSSARLGKPERIGSSLRERLEDAPRNVPVQISNGVDGLRFEGGHDGYVATHGLTHARILELGFDGRSLEGEDLLMALEDGDKRTFDRRMDSLKLAGVPFQLRFHLHPDVDSAQDMGGQAVSMALRSGEMWVFRHEGGVELTLEPSVYLEKGRLRPRSCNQIVLSGRAMEYATRIRWSLAKARDTAIAIRDLAMDEAETDS</sequence>
<reference evidence="3 4" key="1">
    <citation type="submission" date="2017-06" db="EMBL/GenBank/DDBJ databases">
        <authorList>
            <person name="Kim H.J."/>
            <person name="Triplett B.A."/>
        </authorList>
    </citation>
    <scope>NUCLEOTIDE SEQUENCE [LARGE SCALE GENOMIC DNA]</scope>
    <source>
        <strain evidence="3 4">DSM 29052</strain>
    </source>
</reference>
<dbReference type="Pfam" id="PF07940">
    <property type="entry name" value="Hepar_II_III_C"/>
    <property type="match status" value="1"/>
</dbReference>
<gene>
    <name evidence="3" type="ORF">SAMN06265370_12520</name>
</gene>
<proteinExistence type="predicted"/>
<dbReference type="EMBL" id="FZNN01000025">
    <property type="protein sequence ID" value="SNR79160.1"/>
    <property type="molecule type" value="Genomic_DNA"/>
</dbReference>
<dbReference type="Gene3D" id="1.50.10.100">
    <property type="entry name" value="Chondroitin AC/alginate lyase"/>
    <property type="match status" value="1"/>
</dbReference>
<evidence type="ECO:0000313" key="3">
    <source>
        <dbReference type="EMBL" id="SNR79160.1"/>
    </source>
</evidence>
<dbReference type="GO" id="GO:0030313">
    <property type="term" value="C:cell envelope"/>
    <property type="evidence" value="ECO:0007669"/>
    <property type="project" value="UniProtKB-SubCell"/>
</dbReference>
<organism evidence="3 4">
    <name type="scientific">Puniceibacterium sediminis</name>
    <dbReference type="NCBI Taxonomy" id="1608407"/>
    <lineage>
        <taxon>Bacteria</taxon>
        <taxon>Pseudomonadati</taxon>
        <taxon>Pseudomonadota</taxon>
        <taxon>Alphaproteobacteria</taxon>
        <taxon>Rhodobacterales</taxon>
        <taxon>Paracoccaceae</taxon>
        <taxon>Puniceibacterium</taxon>
    </lineage>
</organism>
<dbReference type="Proteomes" id="UP000198417">
    <property type="component" value="Unassembled WGS sequence"/>
</dbReference>
<accession>A0A238Z7E9</accession>
<feature type="domain" description="Heparinase II/III-like C-terminal" evidence="2">
    <location>
        <begin position="313"/>
        <end position="573"/>
    </location>
</feature>
<keyword evidence="4" id="KW-1185">Reference proteome</keyword>
<evidence type="ECO:0000259" key="2">
    <source>
        <dbReference type="Pfam" id="PF07940"/>
    </source>
</evidence>
<comment type="subcellular location">
    <subcellularLocation>
        <location evidence="1">Cell envelope</location>
    </subcellularLocation>
</comment>